<dbReference type="PANTHER" id="PTHR10414">
    <property type="entry name" value="ETHANOLAMINEPHOSPHOTRANSFERASE"/>
    <property type="match status" value="1"/>
</dbReference>
<dbReference type="KEGG" id="mpp:MICPUCDRAFT_16474"/>
<feature type="non-terminal residue" evidence="7">
    <location>
        <position position="167"/>
    </location>
</feature>
<dbReference type="OMA" id="WTISPCC"/>
<dbReference type="Gene3D" id="1.20.120.1760">
    <property type="match status" value="1"/>
</dbReference>
<dbReference type="STRING" id="564608.C1MQZ9"/>
<protein>
    <submittedName>
        <fullName evidence="7">Predicted protein</fullName>
    </submittedName>
</protein>
<keyword evidence="3 5" id="KW-0808">Transferase</keyword>
<feature type="transmembrane region" description="Helical" evidence="6">
    <location>
        <begin position="61"/>
        <end position="83"/>
    </location>
</feature>
<evidence type="ECO:0000256" key="5">
    <source>
        <dbReference type="RuleBase" id="RU003750"/>
    </source>
</evidence>
<name>C1MQZ9_MICPC</name>
<dbReference type="GeneID" id="9683280"/>
<comment type="subcellular location">
    <subcellularLocation>
        <location evidence="1">Membrane</location>
    </subcellularLocation>
</comment>
<evidence type="ECO:0000313" key="8">
    <source>
        <dbReference type="Proteomes" id="UP000001876"/>
    </source>
</evidence>
<dbReference type="RefSeq" id="XP_003058219.1">
    <property type="nucleotide sequence ID" value="XM_003058173.1"/>
</dbReference>
<gene>
    <name evidence="7" type="ORF">MICPUCDRAFT_16474</name>
</gene>
<dbReference type="EMBL" id="GG663738">
    <property type="protein sequence ID" value="EEH58170.1"/>
    <property type="molecule type" value="Genomic_DNA"/>
</dbReference>
<evidence type="ECO:0000256" key="3">
    <source>
        <dbReference type="ARBA" id="ARBA00022679"/>
    </source>
</evidence>
<comment type="similarity">
    <text evidence="2 5">Belongs to the CDP-alcohol phosphatidyltransferase class-I family.</text>
</comment>
<dbReference type="InterPro" id="IPR043130">
    <property type="entry name" value="CDP-OH_PTrfase_TM_dom"/>
</dbReference>
<reference evidence="7 8" key="1">
    <citation type="journal article" date="2009" name="Science">
        <title>Green evolution and dynamic adaptations revealed by genomes of the marine picoeukaryotes Micromonas.</title>
        <authorList>
            <person name="Worden A.Z."/>
            <person name="Lee J.H."/>
            <person name="Mock T."/>
            <person name="Rouze P."/>
            <person name="Simmons M.P."/>
            <person name="Aerts A.L."/>
            <person name="Allen A.E."/>
            <person name="Cuvelier M.L."/>
            <person name="Derelle E."/>
            <person name="Everett M.V."/>
            <person name="Foulon E."/>
            <person name="Grimwood J."/>
            <person name="Gundlach H."/>
            <person name="Henrissat B."/>
            <person name="Napoli C."/>
            <person name="McDonald S.M."/>
            <person name="Parker M.S."/>
            <person name="Rombauts S."/>
            <person name="Salamov A."/>
            <person name="Von Dassow P."/>
            <person name="Badger J.H."/>
            <person name="Coutinho P.M."/>
            <person name="Demir E."/>
            <person name="Dubchak I."/>
            <person name="Gentemann C."/>
            <person name="Eikrem W."/>
            <person name="Gready J.E."/>
            <person name="John U."/>
            <person name="Lanier W."/>
            <person name="Lindquist E.A."/>
            <person name="Lucas S."/>
            <person name="Mayer K.F."/>
            <person name="Moreau H."/>
            <person name="Not F."/>
            <person name="Otillar R."/>
            <person name="Panaud O."/>
            <person name="Pangilinan J."/>
            <person name="Paulsen I."/>
            <person name="Piegu B."/>
            <person name="Poliakov A."/>
            <person name="Robbens S."/>
            <person name="Schmutz J."/>
            <person name="Toulza E."/>
            <person name="Wyss T."/>
            <person name="Zelensky A."/>
            <person name="Zhou K."/>
            <person name="Armbrust E.V."/>
            <person name="Bhattacharya D."/>
            <person name="Goodenough U.W."/>
            <person name="Van de Peer Y."/>
            <person name="Grigoriev I.V."/>
        </authorList>
    </citation>
    <scope>NUCLEOTIDE SEQUENCE [LARGE SCALE GENOMIC DNA]</scope>
    <source>
        <strain evidence="7 8">CCMP1545</strain>
    </source>
</reference>
<dbReference type="InterPro" id="IPR048254">
    <property type="entry name" value="CDP_ALCOHOL_P_TRANSF_CS"/>
</dbReference>
<accession>C1MQZ9</accession>
<keyword evidence="4 6" id="KW-0472">Membrane</keyword>
<dbReference type="InterPro" id="IPR000462">
    <property type="entry name" value="CDP-OH_P_trans"/>
</dbReference>
<evidence type="ECO:0000256" key="4">
    <source>
        <dbReference type="ARBA" id="ARBA00023136"/>
    </source>
</evidence>
<evidence type="ECO:0000313" key="7">
    <source>
        <dbReference type="EMBL" id="EEH58170.1"/>
    </source>
</evidence>
<dbReference type="PANTHER" id="PTHR10414:SF77">
    <property type="entry name" value="CDP-ALCOHOL PHOSPHATIDYLTRANSFERASE FAMILY PROTEIN"/>
    <property type="match status" value="1"/>
</dbReference>
<dbReference type="Pfam" id="PF01066">
    <property type="entry name" value="CDP-OH_P_transf"/>
    <property type="match status" value="1"/>
</dbReference>
<proteinExistence type="inferred from homology"/>
<keyword evidence="6" id="KW-1133">Transmembrane helix</keyword>
<sequence length="167" mass="18386">MWTISPCCAEKNPGRPHARASAVRCAQVRSYKYTSPNDTICEAAFLHPMWRDLLVPMCPRWLAPNLITFAGLICAVIAYAMMMHHSPDLNGDAEPWVYVACVVLLFIYQTCDGMDGHQARRTGGGSPLGEVVDHGADALVSCIYGVFLCDTFGASWTENRLFVIGMI</sequence>
<dbReference type="eggNOG" id="KOG2877">
    <property type="taxonomic scope" value="Eukaryota"/>
</dbReference>
<dbReference type="InterPro" id="IPR014472">
    <property type="entry name" value="CHOPT"/>
</dbReference>
<dbReference type="GO" id="GO:0016780">
    <property type="term" value="F:phosphotransferase activity, for other substituted phosphate groups"/>
    <property type="evidence" value="ECO:0007669"/>
    <property type="project" value="InterPro"/>
</dbReference>
<organism evidence="8">
    <name type="scientific">Micromonas pusilla (strain CCMP1545)</name>
    <name type="common">Picoplanktonic green alga</name>
    <dbReference type="NCBI Taxonomy" id="564608"/>
    <lineage>
        <taxon>Eukaryota</taxon>
        <taxon>Viridiplantae</taxon>
        <taxon>Chlorophyta</taxon>
        <taxon>Mamiellophyceae</taxon>
        <taxon>Mamiellales</taxon>
        <taxon>Mamiellaceae</taxon>
        <taxon>Micromonas</taxon>
    </lineage>
</organism>
<dbReference type="GO" id="GO:0008654">
    <property type="term" value="P:phospholipid biosynthetic process"/>
    <property type="evidence" value="ECO:0007669"/>
    <property type="project" value="InterPro"/>
</dbReference>
<dbReference type="PROSITE" id="PS00379">
    <property type="entry name" value="CDP_ALCOHOL_P_TRANSF"/>
    <property type="match status" value="1"/>
</dbReference>
<evidence type="ECO:0000256" key="6">
    <source>
        <dbReference type="SAM" id="Phobius"/>
    </source>
</evidence>
<dbReference type="GO" id="GO:0016020">
    <property type="term" value="C:membrane"/>
    <property type="evidence" value="ECO:0007669"/>
    <property type="project" value="UniProtKB-SubCell"/>
</dbReference>
<dbReference type="OrthoDB" id="196717at2759"/>
<dbReference type="AlphaFoldDB" id="C1MQZ9"/>
<dbReference type="Proteomes" id="UP000001876">
    <property type="component" value="Unassembled WGS sequence"/>
</dbReference>
<keyword evidence="6" id="KW-0812">Transmembrane</keyword>
<feature type="transmembrane region" description="Helical" evidence="6">
    <location>
        <begin position="95"/>
        <end position="111"/>
    </location>
</feature>
<keyword evidence="8" id="KW-1185">Reference proteome</keyword>
<evidence type="ECO:0000256" key="1">
    <source>
        <dbReference type="ARBA" id="ARBA00004370"/>
    </source>
</evidence>
<evidence type="ECO:0000256" key="2">
    <source>
        <dbReference type="ARBA" id="ARBA00010441"/>
    </source>
</evidence>